<dbReference type="EMBL" id="WMJZ01000022">
    <property type="protein sequence ID" value="MTH47639.1"/>
    <property type="molecule type" value="Genomic_DNA"/>
</dbReference>
<dbReference type="Proteomes" id="UP000477739">
    <property type="component" value="Unassembled WGS sequence"/>
</dbReference>
<dbReference type="RefSeq" id="WP_155109170.1">
    <property type="nucleotide sequence ID" value="NZ_WMJZ01000022.1"/>
</dbReference>
<gene>
    <name evidence="1" type="ORF">GJV78_15515</name>
</gene>
<reference evidence="1 2" key="1">
    <citation type="submission" date="2019-11" db="EMBL/GenBank/DDBJ databases">
        <title>Escherichia alba sp. nov. isolated from the gut of plastic-eating superworms Zophobas atratus.</title>
        <authorList>
            <person name="Yang Y."/>
        </authorList>
    </citation>
    <scope>NUCLEOTIDE SEQUENCE [LARGE SCALE GENOMIC DNA]</scope>
    <source>
        <strain evidence="2">BIT-B35</strain>
    </source>
</reference>
<evidence type="ECO:0000313" key="1">
    <source>
        <dbReference type="EMBL" id="MTH47639.1"/>
    </source>
</evidence>
<proteinExistence type="predicted"/>
<name>A0A6L6IM97_9ENTR</name>
<evidence type="ECO:0000313" key="2">
    <source>
        <dbReference type="Proteomes" id="UP000477739"/>
    </source>
</evidence>
<accession>A0A6L6IM97</accession>
<sequence>MTGISAVNIQRYYIIPPGNIAGTGPGERPFIIIGAIKEQADMQALAAGRHVAEAVLRVQRQPVRLFQFNYR</sequence>
<dbReference type="AlphaFoldDB" id="A0A6L6IM97"/>
<protein>
    <submittedName>
        <fullName evidence="1">Uncharacterized protein</fullName>
    </submittedName>
</protein>
<comment type="caution">
    <text evidence="1">The sequence shown here is derived from an EMBL/GenBank/DDBJ whole genome shotgun (WGS) entry which is preliminary data.</text>
</comment>
<organism evidence="1 2">
    <name type="scientific">Intestinirhabdus alba</name>
    <dbReference type="NCBI Taxonomy" id="2899544"/>
    <lineage>
        <taxon>Bacteria</taxon>
        <taxon>Pseudomonadati</taxon>
        <taxon>Pseudomonadota</taxon>
        <taxon>Gammaproteobacteria</taxon>
        <taxon>Enterobacterales</taxon>
        <taxon>Enterobacteriaceae</taxon>
        <taxon>Intestinirhabdus</taxon>
    </lineage>
</organism>
<keyword evidence="2" id="KW-1185">Reference proteome</keyword>